<organism evidence="1 2">
    <name type="scientific">Mycobacterium attenuatum</name>
    <dbReference type="NCBI Taxonomy" id="2341086"/>
    <lineage>
        <taxon>Bacteria</taxon>
        <taxon>Bacillati</taxon>
        <taxon>Actinomycetota</taxon>
        <taxon>Actinomycetes</taxon>
        <taxon>Mycobacteriales</taxon>
        <taxon>Mycobacteriaceae</taxon>
        <taxon>Mycobacterium</taxon>
    </lineage>
</organism>
<reference evidence="1 2" key="1">
    <citation type="submission" date="2018-09" db="EMBL/GenBank/DDBJ databases">
        <authorList>
            <person name="Tagini F."/>
        </authorList>
    </citation>
    <scope>NUCLEOTIDE SEQUENCE [LARGE SCALE GENOMIC DNA]</scope>
    <source>
        <strain evidence="1 2">MK136</strain>
    </source>
</reference>
<dbReference type="EMBL" id="UPHP01000040">
    <property type="protein sequence ID" value="VBA37119.1"/>
    <property type="molecule type" value="Genomic_DNA"/>
</dbReference>
<proteinExistence type="predicted"/>
<name>A0A498PWA4_9MYCO</name>
<accession>A0A498PWA4</accession>
<dbReference type="AlphaFoldDB" id="A0A498PWA4"/>
<sequence length="107" mass="11609">MERFQEDGFRFGLVLRDTIGFAGSNLRRANNVVMALHWPFSATHNTRHTRATISSMPIPKSAEDFGVDGGSGRVYPERTGAASNGFVVVVWESFGVVIRVGPGLSAI</sequence>
<protein>
    <submittedName>
        <fullName evidence="1">Uncharacterized protein</fullName>
    </submittedName>
</protein>
<evidence type="ECO:0000313" key="1">
    <source>
        <dbReference type="EMBL" id="VBA37119.1"/>
    </source>
</evidence>
<evidence type="ECO:0000313" key="2">
    <source>
        <dbReference type="Proteomes" id="UP000273307"/>
    </source>
</evidence>
<keyword evidence="2" id="KW-1185">Reference proteome</keyword>
<dbReference type="Proteomes" id="UP000273307">
    <property type="component" value="Unassembled WGS sequence"/>
</dbReference>
<gene>
    <name evidence="1" type="ORF">LAUMK136_01755</name>
</gene>